<dbReference type="GO" id="GO:0005739">
    <property type="term" value="C:mitochondrion"/>
    <property type="evidence" value="ECO:0007669"/>
    <property type="project" value="TreeGrafter"/>
</dbReference>
<dbReference type="GO" id="GO:0006096">
    <property type="term" value="P:glycolytic process"/>
    <property type="evidence" value="ECO:0007669"/>
    <property type="project" value="UniProtKB-KW"/>
</dbReference>
<comment type="catalytic activity">
    <reaction evidence="4">
        <text>a D-hexose + ATP = a D-hexose 6-phosphate + ADP + H(+)</text>
        <dbReference type="Rhea" id="RHEA:22740"/>
        <dbReference type="ChEBI" id="CHEBI:4194"/>
        <dbReference type="ChEBI" id="CHEBI:15378"/>
        <dbReference type="ChEBI" id="CHEBI:30616"/>
        <dbReference type="ChEBI" id="CHEBI:229467"/>
        <dbReference type="ChEBI" id="CHEBI:456216"/>
        <dbReference type="EC" id="2.7.1.1"/>
    </reaction>
    <physiologicalReaction direction="left-to-right" evidence="4">
        <dbReference type="Rhea" id="RHEA:22741"/>
    </physiologicalReaction>
</comment>
<comment type="caution">
    <text evidence="7">The sequence shown here is derived from an EMBL/GenBank/DDBJ whole genome shotgun (WGS) entry which is preliminary data.</text>
</comment>
<feature type="domain" description="Hexokinase C-terminal" evidence="6">
    <location>
        <begin position="5"/>
        <end position="135"/>
    </location>
</feature>
<dbReference type="PANTHER" id="PTHR19443">
    <property type="entry name" value="HEXOKINASE"/>
    <property type="match status" value="1"/>
</dbReference>
<organism evidence="7 8">
    <name type="scientific">Punica granatum</name>
    <name type="common">Pomegranate</name>
    <dbReference type="NCBI Taxonomy" id="22663"/>
    <lineage>
        <taxon>Eukaryota</taxon>
        <taxon>Viridiplantae</taxon>
        <taxon>Streptophyta</taxon>
        <taxon>Embryophyta</taxon>
        <taxon>Tracheophyta</taxon>
        <taxon>Spermatophyta</taxon>
        <taxon>Magnoliopsida</taxon>
        <taxon>eudicotyledons</taxon>
        <taxon>Gunneridae</taxon>
        <taxon>Pentapetalae</taxon>
        <taxon>rosids</taxon>
        <taxon>malvids</taxon>
        <taxon>Myrtales</taxon>
        <taxon>Lythraceae</taxon>
        <taxon>Punica</taxon>
    </lineage>
</organism>
<gene>
    <name evidence="7" type="ORF">CRG98_003334</name>
</gene>
<dbReference type="InterPro" id="IPR001312">
    <property type="entry name" value="Hexokinase"/>
</dbReference>
<comment type="pathway">
    <text evidence="1">Carbohydrate degradation; glycolysis; D-glyceraldehyde 3-phosphate and glycerone phosphate from D-glucose: step 1/4.</text>
</comment>
<keyword evidence="8" id="KW-1185">Reference proteome</keyword>
<dbReference type="Proteomes" id="UP000233551">
    <property type="component" value="Unassembled WGS sequence"/>
</dbReference>
<proteinExistence type="inferred from homology"/>
<dbReference type="Gene3D" id="3.40.367.20">
    <property type="match status" value="1"/>
</dbReference>
<evidence type="ECO:0000313" key="8">
    <source>
        <dbReference type="Proteomes" id="UP000233551"/>
    </source>
</evidence>
<dbReference type="GO" id="GO:0005829">
    <property type="term" value="C:cytosol"/>
    <property type="evidence" value="ECO:0007669"/>
    <property type="project" value="TreeGrafter"/>
</dbReference>
<protein>
    <recommendedName>
        <fullName evidence="5">Phosphotransferase</fullName>
        <ecNumber evidence="5">2.7.1.-</ecNumber>
    </recommendedName>
</protein>
<reference evidence="7 8" key="1">
    <citation type="submission" date="2017-11" db="EMBL/GenBank/DDBJ databases">
        <title>De-novo sequencing of pomegranate (Punica granatum L.) genome.</title>
        <authorList>
            <person name="Akparov Z."/>
            <person name="Amiraslanov A."/>
            <person name="Hajiyeva S."/>
            <person name="Abbasov M."/>
            <person name="Kaur K."/>
            <person name="Hamwieh A."/>
            <person name="Solovyev V."/>
            <person name="Salamov A."/>
            <person name="Braich B."/>
            <person name="Kosarev P."/>
            <person name="Mahmoud A."/>
            <person name="Hajiyev E."/>
            <person name="Babayeva S."/>
            <person name="Izzatullayeva V."/>
            <person name="Mammadov A."/>
            <person name="Mammadov A."/>
            <person name="Sharifova S."/>
            <person name="Ojaghi J."/>
            <person name="Eynullazada K."/>
            <person name="Bayramov B."/>
            <person name="Abdulazimova A."/>
            <person name="Shahmuradov I."/>
        </authorList>
    </citation>
    <scope>NUCLEOTIDE SEQUENCE [LARGE SCALE GENOMIC DNA]</scope>
    <source>
        <strain evidence="8">cv. AG2017</strain>
        <tissue evidence="7">Leaf</tissue>
    </source>
</reference>
<sequence length="146" mass="15697">MYMWTPDMSAMHHDTSPELKVVGKKLQDILEISNTSLKVRKVIIKLCDIVATRGARLSAAGILGILKKLERDNISSNGSQKSVIALDGGLFEHYTKFSSCMESTLKELLGGEVADKIVIEHSNDGSGIGAALLAASHSPYLDASEP</sequence>
<dbReference type="GO" id="GO:0005524">
    <property type="term" value="F:ATP binding"/>
    <property type="evidence" value="ECO:0007669"/>
    <property type="project" value="UniProtKB-UniRule"/>
</dbReference>
<evidence type="ECO:0000259" key="6">
    <source>
        <dbReference type="Pfam" id="PF03727"/>
    </source>
</evidence>
<keyword evidence="3 5" id="KW-0324">Glycolysis</keyword>
<comment type="pathway">
    <text evidence="2">Carbohydrate metabolism; hexose metabolism.</text>
</comment>
<dbReference type="GO" id="GO:0001678">
    <property type="term" value="P:intracellular glucose homeostasis"/>
    <property type="evidence" value="ECO:0007669"/>
    <property type="project" value="InterPro"/>
</dbReference>
<dbReference type="UniPathway" id="UPA00242"/>
<evidence type="ECO:0000256" key="4">
    <source>
        <dbReference type="ARBA" id="ARBA00044613"/>
    </source>
</evidence>
<name>A0A2I0L6H0_PUNGR</name>
<dbReference type="EC" id="2.7.1.-" evidence="5"/>
<keyword evidence="5" id="KW-0067">ATP-binding</keyword>
<dbReference type="AlphaFoldDB" id="A0A2I0L6H0"/>
<dbReference type="InterPro" id="IPR022673">
    <property type="entry name" value="Hexokinase_C"/>
</dbReference>
<evidence type="ECO:0000256" key="3">
    <source>
        <dbReference type="ARBA" id="ARBA00023152"/>
    </source>
</evidence>
<dbReference type="GO" id="GO:0004340">
    <property type="term" value="F:glucokinase activity"/>
    <property type="evidence" value="ECO:0007669"/>
    <property type="project" value="TreeGrafter"/>
</dbReference>
<keyword evidence="5" id="KW-0418">Kinase</keyword>
<dbReference type="SUPFAM" id="SSF53067">
    <property type="entry name" value="Actin-like ATPase domain"/>
    <property type="match status" value="1"/>
</dbReference>
<evidence type="ECO:0000256" key="2">
    <source>
        <dbReference type="ARBA" id="ARBA00005028"/>
    </source>
</evidence>
<dbReference type="PROSITE" id="PS51748">
    <property type="entry name" value="HEXOKINASE_2"/>
    <property type="match status" value="1"/>
</dbReference>
<dbReference type="GO" id="GO:0005536">
    <property type="term" value="F:D-glucose binding"/>
    <property type="evidence" value="ECO:0007669"/>
    <property type="project" value="InterPro"/>
</dbReference>
<accession>A0A2I0L6H0</accession>
<dbReference type="InterPro" id="IPR043129">
    <property type="entry name" value="ATPase_NBD"/>
</dbReference>
<keyword evidence="5" id="KW-0808">Transferase</keyword>
<evidence type="ECO:0000313" key="7">
    <source>
        <dbReference type="EMBL" id="PKI76223.1"/>
    </source>
</evidence>
<evidence type="ECO:0000256" key="5">
    <source>
        <dbReference type="RuleBase" id="RU362007"/>
    </source>
</evidence>
<evidence type="ECO:0000256" key="1">
    <source>
        <dbReference type="ARBA" id="ARBA00004888"/>
    </source>
</evidence>
<dbReference type="GO" id="GO:0008865">
    <property type="term" value="F:fructokinase activity"/>
    <property type="evidence" value="ECO:0007669"/>
    <property type="project" value="TreeGrafter"/>
</dbReference>
<keyword evidence="5" id="KW-0547">Nucleotide-binding</keyword>
<comment type="similarity">
    <text evidence="5">Belongs to the hexokinase family.</text>
</comment>
<dbReference type="Pfam" id="PF03727">
    <property type="entry name" value="Hexokinase_2"/>
    <property type="match status" value="1"/>
</dbReference>
<dbReference type="GO" id="GO:0006006">
    <property type="term" value="P:glucose metabolic process"/>
    <property type="evidence" value="ECO:0007669"/>
    <property type="project" value="TreeGrafter"/>
</dbReference>
<dbReference type="STRING" id="22663.A0A2I0L6H0"/>
<dbReference type="PANTHER" id="PTHR19443:SF16">
    <property type="entry name" value="HEXOKINASE TYPE 1-RELATED"/>
    <property type="match status" value="1"/>
</dbReference>
<dbReference type="EMBL" id="PGOL01000126">
    <property type="protein sequence ID" value="PKI76223.1"/>
    <property type="molecule type" value="Genomic_DNA"/>
</dbReference>
<dbReference type="PRINTS" id="PR00475">
    <property type="entry name" value="HEXOKINASE"/>
</dbReference>